<dbReference type="EMBL" id="APAU02000166">
    <property type="protein sequence ID" value="EUB55368.1"/>
    <property type="molecule type" value="Genomic_DNA"/>
</dbReference>
<feature type="region of interest" description="Disordered" evidence="1">
    <location>
        <begin position="375"/>
        <end position="413"/>
    </location>
</feature>
<sequence>MRGNSVRGVGGVSGIGCSRGDDNFGNNDGGCRQKNSKVWWFAVAVDGAAASAAKSTADLWHSTLLYAAFQRNKHDFLYLGRRFDLLTGRILNTGFFEFLYQTMCYFICDPQNTFMFNFLKMAIDGQSLNTQICRSCSVLLSCLFAYVQSQIFLFTKCPNSLFREDLLMFLEVTSGVDNAQYELNLNGLQVNAKVKCQMQYFFRNRAETLTFFSKIAGNSSSRPNETRLMMRLCFAVTIKPNLLYFELKCKTSLPNANSPSVHFAPILVHMMEDKKVRLRMNHKVMGATSNDSHDSLVSPVKTILDHPTIHEGVTYSRDRGNNLVHSRNFPPEIPMNAPNYNEFTLLSVTFVNEYNILLRLGVYMHKHGFNRVPKPSFQESSASTQSHSIVKGEKQESGTLCHPEDNSGDAKFS</sequence>
<keyword evidence="3" id="KW-1185">Reference proteome</keyword>
<dbReference type="AlphaFoldDB" id="W6U2R3"/>
<gene>
    <name evidence="2" type="ORF">EGR_09774</name>
</gene>
<comment type="caution">
    <text evidence="2">The sequence shown here is derived from an EMBL/GenBank/DDBJ whole genome shotgun (WGS) entry which is preliminary data.</text>
</comment>
<dbReference type="KEGG" id="egl:EGR_09774"/>
<reference evidence="2 3" key="1">
    <citation type="journal article" date="2013" name="Nat. Genet.">
        <title>The genome of the hydatid tapeworm Echinococcus granulosus.</title>
        <authorList>
            <person name="Zheng H."/>
            <person name="Zhang W."/>
            <person name="Zhang L."/>
            <person name="Zhang Z."/>
            <person name="Li J."/>
            <person name="Lu G."/>
            <person name="Zhu Y."/>
            <person name="Wang Y."/>
            <person name="Huang Y."/>
            <person name="Liu J."/>
            <person name="Kang H."/>
            <person name="Chen J."/>
            <person name="Wang L."/>
            <person name="Chen A."/>
            <person name="Yu S."/>
            <person name="Gao Z."/>
            <person name="Jin L."/>
            <person name="Gu W."/>
            <person name="Wang Z."/>
            <person name="Zhao L."/>
            <person name="Shi B."/>
            <person name="Wen H."/>
            <person name="Lin R."/>
            <person name="Jones M.K."/>
            <person name="Brejova B."/>
            <person name="Vinar T."/>
            <person name="Zhao G."/>
            <person name="McManus D.P."/>
            <person name="Chen Z."/>
            <person name="Zhou Y."/>
            <person name="Wang S."/>
        </authorList>
    </citation>
    <scope>NUCLEOTIDE SEQUENCE [LARGE SCALE GENOMIC DNA]</scope>
</reference>
<accession>W6U2R3</accession>
<evidence type="ECO:0000256" key="1">
    <source>
        <dbReference type="SAM" id="MobiDB-lite"/>
    </source>
</evidence>
<organism evidence="2 3">
    <name type="scientific">Echinococcus granulosus</name>
    <name type="common">Hydatid tapeworm</name>
    <dbReference type="NCBI Taxonomy" id="6210"/>
    <lineage>
        <taxon>Eukaryota</taxon>
        <taxon>Metazoa</taxon>
        <taxon>Spiralia</taxon>
        <taxon>Lophotrochozoa</taxon>
        <taxon>Platyhelminthes</taxon>
        <taxon>Cestoda</taxon>
        <taxon>Eucestoda</taxon>
        <taxon>Cyclophyllidea</taxon>
        <taxon>Taeniidae</taxon>
        <taxon>Echinococcus</taxon>
        <taxon>Echinococcus granulosus group</taxon>
    </lineage>
</organism>
<evidence type="ECO:0000313" key="2">
    <source>
        <dbReference type="EMBL" id="EUB55368.1"/>
    </source>
</evidence>
<dbReference type="Proteomes" id="UP000019149">
    <property type="component" value="Unassembled WGS sequence"/>
</dbReference>
<dbReference type="CTD" id="36345489"/>
<feature type="compositionally biased region" description="Polar residues" evidence="1">
    <location>
        <begin position="377"/>
        <end position="388"/>
    </location>
</feature>
<protein>
    <submittedName>
        <fullName evidence="2">Uncharacterized protein</fullName>
    </submittedName>
</protein>
<evidence type="ECO:0000313" key="3">
    <source>
        <dbReference type="Proteomes" id="UP000019149"/>
    </source>
</evidence>
<dbReference type="GeneID" id="36345489"/>
<proteinExistence type="predicted"/>
<name>W6U2R3_ECHGR</name>
<dbReference type="RefSeq" id="XP_024346564.1">
    <property type="nucleotide sequence ID" value="XM_024499023.1"/>
</dbReference>